<reference evidence="1 2" key="4">
    <citation type="journal article" date="2011" name="BMC Genomics">
        <title>RNA-Seq improves annotation of protein-coding genes in the cucumber genome.</title>
        <authorList>
            <person name="Li Z."/>
            <person name="Zhang Z."/>
            <person name="Yan P."/>
            <person name="Huang S."/>
            <person name="Fei Z."/>
            <person name="Lin K."/>
        </authorList>
    </citation>
    <scope>NUCLEOTIDE SEQUENCE [LARGE SCALE GENOMIC DNA]</scope>
    <source>
        <strain evidence="2">cv. 9930</strain>
    </source>
</reference>
<protein>
    <submittedName>
        <fullName evidence="1">Uncharacterized protein</fullName>
    </submittedName>
</protein>
<reference evidence="1 2" key="2">
    <citation type="journal article" date="2009" name="PLoS ONE">
        <title>An integrated genetic and cytogenetic map of the cucumber genome.</title>
        <authorList>
            <person name="Ren Y."/>
            <person name="Zhang Z."/>
            <person name="Liu J."/>
            <person name="Staub J.E."/>
            <person name="Han Y."/>
            <person name="Cheng Z."/>
            <person name="Li X."/>
            <person name="Lu J."/>
            <person name="Miao H."/>
            <person name="Kang H."/>
            <person name="Xie B."/>
            <person name="Gu X."/>
            <person name="Wang X."/>
            <person name="Du Y."/>
            <person name="Jin W."/>
            <person name="Huang S."/>
        </authorList>
    </citation>
    <scope>NUCLEOTIDE SEQUENCE [LARGE SCALE GENOMIC DNA]</scope>
    <source>
        <strain evidence="2">cv. 9930</strain>
    </source>
</reference>
<reference evidence="1 2" key="3">
    <citation type="journal article" date="2010" name="BMC Genomics">
        <title>Transcriptome sequencing and comparative analysis of cucumber flowers with different sex types.</title>
        <authorList>
            <person name="Guo S."/>
            <person name="Zheng Y."/>
            <person name="Joung J.G."/>
            <person name="Liu S."/>
            <person name="Zhang Z."/>
            <person name="Crasta O.R."/>
            <person name="Sobral B.W."/>
            <person name="Xu Y."/>
            <person name="Huang S."/>
            <person name="Fei Z."/>
        </authorList>
    </citation>
    <scope>NUCLEOTIDE SEQUENCE [LARGE SCALE GENOMIC DNA]</scope>
    <source>
        <strain evidence="2">cv. 9930</strain>
    </source>
</reference>
<name>A0A0A0LII1_CUCSA</name>
<reference evidence="1 2" key="1">
    <citation type="journal article" date="2009" name="Nat. Genet.">
        <title>The genome of the cucumber, Cucumis sativus L.</title>
        <authorList>
            <person name="Huang S."/>
            <person name="Li R."/>
            <person name="Zhang Z."/>
            <person name="Li L."/>
            <person name="Gu X."/>
            <person name="Fan W."/>
            <person name="Lucas W.J."/>
            <person name="Wang X."/>
            <person name="Xie B."/>
            <person name="Ni P."/>
            <person name="Ren Y."/>
            <person name="Zhu H."/>
            <person name="Li J."/>
            <person name="Lin K."/>
            <person name="Jin W."/>
            <person name="Fei Z."/>
            <person name="Li G."/>
            <person name="Staub J."/>
            <person name="Kilian A."/>
            <person name="van der Vossen E.A."/>
            <person name="Wu Y."/>
            <person name="Guo J."/>
            <person name="He J."/>
            <person name="Jia Z."/>
            <person name="Ren Y."/>
            <person name="Tian G."/>
            <person name="Lu Y."/>
            <person name="Ruan J."/>
            <person name="Qian W."/>
            <person name="Wang M."/>
            <person name="Huang Q."/>
            <person name="Li B."/>
            <person name="Xuan Z."/>
            <person name="Cao J."/>
            <person name="Asan"/>
            <person name="Wu Z."/>
            <person name="Zhang J."/>
            <person name="Cai Q."/>
            <person name="Bai Y."/>
            <person name="Zhao B."/>
            <person name="Han Y."/>
            <person name="Li Y."/>
            <person name="Li X."/>
            <person name="Wang S."/>
            <person name="Shi Q."/>
            <person name="Liu S."/>
            <person name="Cho W.K."/>
            <person name="Kim J.Y."/>
            <person name="Xu Y."/>
            <person name="Heller-Uszynska K."/>
            <person name="Miao H."/>
            <person name="Cheng Z."/>
            <person name="Zhang S."/>
            <person name="Wu J."/>
            <person name="Yang Y."/>
            <person name="Kang H."/>
            <person name="Li M."/>
            <person name="Liang H."/>
            <person name="Ren X."/>
            <person name="Shi Z."/>
            <person name="Wen M."/>
            <person name="Jian M."/>
            <person name="Yang H."/>
            <person name="Zhang G."/>
            <person name="Yang Z."/>
            <person name="Chen R."/>
            <person name="Liu S."/>
            <person name="Li J."/>
            <person name="Ma L."/>
            <person name="Liu H."/>
            <person name="Zhou Y."/>
            <person name="Zhao J."/>
            <person name="Fang X."/>
            <person name="Li G."/>
            <person name="Fang L."/>
            <person name="Li Y."/>
            <person name="Liu D."/>
            <person name="Zheng H."/>
            <person name="Zhang Y."/>
            <person name="Qin N."/>
            <person name="Li Z."/>
            <person name="Yang G."/>
            <person name="Yang S."/>
            <person name="Bolund L."/>
            <person name="Kristiansen K."/>
            <person name="Zheng H."/>
            <person name="Li S."/>
            <person name="Zhang X."/>
            <person name="Yang H."/>
            <person name="Wang J."/>
            <person name="Sun R."/>
            <person name="Zhang B."/>
            <person name="Jiang S."/>
            <person name="Wang J."/>
            <person name="Du Y."/>
            <person name="Li S."/>
        </authorList>
    </citation>
    <scope>NUCLEOTIDE SEQUENCE [LARGE SCALE GENOMIC DNA]</scope>
    <source>
        <strain evidence="2">cv. 9930</strain>
    </source>
</reference>
<accession>A0A0A0LII1</accession>
<evidence type="ECO:0000313" key="1">
    <source>
        <dbReference type="EMBL" id="KGN59851.1"/>
    </source>
</evidence>
<organism evidence="1 2">
    <name type="scientific">Cucumis sativus</name>
    <name type="common">Cucumber</name>
    <dbReference type="NCBI Taxonomy" id="3659"/>
    <lineage>
        <taxon>Eukaryota</taxon>
        <taxon>Viridiplantae</taxon>
        <taxon>Streptophyta</taxon>
        <taxon>Embryophyta</taxon>
        <taxon>Tracheophyta</taxon>
        <taxon>Spermatophyta</taxon>
        <taxon>Magnoliopsida</taxon>
        <taxon>eudicotyledons</taxon>
        <taxon>Gunneridae</taxon>
        <taxon>Pentapetalae</taxon>
        <taxon>rosids</taxon>
        <taxon>fabids</taxon>
        <taxon>Cucurbitales</taxon>
        <taxon>Cucurbitaceae</taxon>
        <taxon>Benincaseae</taxon>
        <taxon>Cucumis</taxon>
    </lineage>
</organism>
<dbReference type="EMBL" id="CM002924">
    <property type="protein sequence ID" value="KGN59851.1"/>
    <property type="molecule type" value="Genomic_DNA"/>
</dbReference>
<dbReference type="Proteomes" id="UP000029981">
    <property type="component" value="Chromosome 3"/>
</dbReference>
<dbReference type="AlphaFoldDB" id="A0A0A0LII1"/>
<evidence type="ECO:0000313" key="2">
    <source>
        <dbReference type="Proteomes" id="UP000029981"/>
    </source>
</evidence>
<gene>
    <name evidence="1" type="ORF">Csa_3G850560</name>
</gene>
<dbReference type="Gramene" id="KGN59851">
    <property type="protein sequence ID" value="KGN59851"/>
    <property type="gene ID" value="Csa_3G850560"/>
</dbReference>
<keyword evidence="2" id="KW-1185">Reference proteome</keyword>
<sequence>MLQCYAAIFPGRTVEIVSLKQVYVLINVIHENSDDEMKDGGNSNSYPVSYEIR</sequence>
<proteinExistence type="predicted"/>